<feature type="compositionally biased region" description="Polar residues" evidence="1">
    <location>
        <begin position="435"/>
        <end position="454"/>
    </location>
</feature>
<dbReference type="EMBL" id="JARBJD010000042">
    <property type="protein sequence ID" value="KAK2957968.1"/>
    <property type="molecule type" value="Genomic_DNA"/>
</dbReference>
<feature type="compositionally biased region" description="Basic and acidic residues" evidence="1">
    <location>
        <begin position="168"/>
        <end position="196"/>
    </location>
</feature>
<reference evidence="2 3" key="1">
    <citation type="journal article" date="2022" name="bioRxiv">
        <title>Genomics of Preaxostyla Flagellates Illuminates Evolutionary Transitions and the Path Towards Mitochondrial Loss.</title>
        <authorList>
            <person name="Novak L.V.F."/>
            <person name="Treitli S.C."/>
            <person name="Pyrih J."/>
            <person name="Halakuc P."/>
            <person name="Pipaliya S.V."/>
            <person name="Vacek V."/>
            <person name="Brzon O."/>
            <person name="Soukal P."/>
            <person name="Eme L."/>
            <person name="Dacks J.B."/>
            <person name="Karnkowska A."/>
            <person name="Elias M."/>
            <person name="Hampl V."/>
        </authorList>
    </citation>
    <scope>NUCLEOTIDE SEQUENCE [LARGE SCALE GENOMIC DNA]</scope>
    <source>
        <strain evidence="2">NAU3</strain>
        <tissue evidence="2">Gut</tissue>
    </source>
</reference>
<feature type="region of interest" description="Disordered" evidence="1">
    <location>
        <begin position="136"/>
        <end position="455"/>
    </location>
</feature>
<feature type="compositionally biased region" description="Low complexity" evidence="1">
    <location>
        <begin position="336"/>
        <end position="354"/>
    </location>
</feature>
<evidence type="ECO:0000313" key="3">
    <source>
        <dbReference type="Proteomes" id="UP001281761"/>
    </source>
</evidence>
<proteinExistence type="predicted"/>
<sequence length="469" mass="51949">MSSEISELYPSYFLQKSSTFNESAARSLLLSFDSFSQAEILPGPGSHRLQTVPQSPSLFVHFENRLLQHQNKFSEKMQQIDRNKQEYRQKLGPTGSNFMPLSTSYTNSLASFNTDELSSAISRALQMHFSAQTQSYYHHNQSNHHHKQKKPTPNVSEPTSDTDDSTSDDDRSPDLSSSLKDREHPKPQQNRQDREHRTHKSGPDSSQKRPEKKRTSKAVPTATLQHPVDPSHTRAMQPSELPPKENTRANKTVSKSQKPKPSKTQPSSPPPPPVKASTASLSRSSQKTVKMKPPFDETNPPPPPSEPSSPARTNSAKYVSHTSQSPTQTLTKANIPLSKPSEPKTTTKPPLSLSAHPSFIQNSKHFPSTPLSTSTSNLDVVDPFVEEGDDTDPFNFASSSYARPGSVMSHSSNTLGRGPQKPSQSRPSSLRLRSYTPQARTQTATPVSSQSIMSVQERVELALKKNKKI</sequence>
<evidence type="ECO:0000256" key="1">
    <source>
        <dbReference type="SAM" id="MobiDB-lite"/>
    </source>
</evidence>
<feature type="compositionally biased region" description="Low complexity" evidence="1">
    <location>
        <begin position="367"/>
        <end position="376"/>
    </location>
</feature>
<accession>A0ABQ9Y2P9</accession>
<feature type="compositionally biased region" description="Low complexity" evidence="1">
    <location>
        <begin position="419"/>
        <end position="434"/>
    </location>
</feature>
<organism evidence="2 3">
    <name type="scientific">Blattamonas nauphoetae</name>
    <dbReference type="NCBI Taxonomy" id="2049346"/>
    <lineage>
        <taxon>Eukaryota</taxon>
        <taxon>Metamonada</taxon>
        <taxon>Preaxostyla</taxon>
        <taxon>Oxymonadida</taxon>
        <taxon>Blattamonas</taxon>
    </lineage>
</organism>
<name>A0ABQ9Y2P9_9EUKA</name>
<protein>
    <submittedName>
        <fullName evidence="2">Uncharacterized protein</fullName>
    </submittedName>
</protein>
<feature type="compositionally biased region" description="Basic residues" evidence="1">
    <location>
        <begin position="141"/>
        <end position="150"/>
    </location>
</feature>
<evidence type="ECO:0000313" key="2">
    <source>
        <dbReference type="EMBL" id="KAK2957968.1"/>
    </source>
</evidence>
<keyword evidence="3" id="KW-1185">Reference proteome</keyword>
<comment type="caution">
    <text evidence="2">The sequence shown here is derived from an EMBL/GenBank/DDBJ whole genome shotgun (WGS) entry which is preliminary data.</text>
</comment>
<gene>
    <name evidence="2" type="ORF">BLNAU_7144</name>
</gene>
<dbReference type="Proteomes" id="UP001281761">
    <property type="component" value="Unassembled WGS sequence"/>
</dbReference>
<feature type="compositionally biased region" description="Polar residues" evidence="1">
    <location>
        <begin position="311"/>
        <end position="332"/>
    </location>
</feature>